<dbReference type="RefSeq" id="WP_378295550.1">
    <property type="nucleotide sequence ID" value="NZ_JBHUHD010000001.1"/>
</dbReference>
<protein>
    <submittedName>
        <fullName evidence="1">Uncharacterized protein</fullName>
    </submittedName>
</protein>
<proteinExistence type="predicted"/>
<gene>
    <name evidence="1" type="ORF">ACFSNC_00255</name>
</gene>
<keyword evidence="2" id="KW-1185">Reference proteome</keyword>
<sequence>MKPDPLATAYVIKIGSRYFCRFGKGRRVMTAWSLAGATTFLPRSEYVEKILQKLVAAGKAPELRLVTIVPVQMQGREAREPDVPELTVCLGGERHPGAH</sequence>
<organism evidence="1 2">
    <name type="scientific">Ancylobacter oerskovii</name>
    <dbReference type="NCBI Taxonomy" id="459519"/>
    <lineage>
        <taxon>Bacteria</taxon>
        <taxon>Pseudomonadati</taxon>
        <taxon>Pseudomonadota</taxon>
        <taxon>Alphaproteobacteria</taxon>
        <taxon>Hyphomicrobiales</taxon>
        <taxon>Xanthobacteraceae</taxon>
        <taxon>Ancylobacter</taxon>
    </lineage>
</organism>
<dbReference type="EMBL" id="JBHUHD010000001">
    <property type="protein sequence ID" value="MFD2138819.1"/>
    <property type="molecule type" value="Genomic_DNA"/>
</dbReference>
<comment type="caution">
    <text evidence="1">The sequence shown here is derived from an EMBL/GenBank/DDBJ whole genome shotgun (WGS) entry which is preliminary data.</text>
</comment>
<name>A0ABW4YR68_9HYPH</name>
<dbReference type="Proteomes" id="UP001597299">
    <property type="component" value="Unassembled WGS sequence"/>
</dbReference>
<evidence type="ECO:0000313" key="1">
    <source>
        <dbReference type="EMBL" id="MFD2138819.1"/>
    </source>
</evidence>
<accession>A0ABW4YR68</accession>
<evidence type="ECO:0000313" key="2">
    <source>
        <dbReference type="Proteomes" id="UP001597299"/>
    </source>
</evidence>
<reference evidence="2" key="1">
    <citation type="journal article" date="2019" name="Int. J. Syst. Evol. Microbiol.">
        <title>The Global Catalogue of Microorganisms (GCM) 10K type strain sequencing project: providing services to taxonomists for standard genome sequencing and annotation.</title>
        <authorList>
            <consortium name="The Broad Institute Genomics Platform"/>
            <consortium name="The Broad Institute Genome Sequencing Center for Infectious Disease"/>
            <person name="Wu L."/>
            <person name="Ma J."/>
        </authorList>
    </citation>
    <scope>NUCLEOTIDE SEQUENCE [LARGE SCALE GENOMIC DNA]</scope>
    <source>
        <strain evidence="2">CCM 7435</strain>
    </source>
</reference>